<proteinExistence type="inferred from homology"/>
<evidence type="ECO:0000256" key="5">
    <source>
        <dbReference type="ARBA" id="ARBA00023002"/>
    </source>
</evidence>
<evidence type="ECO:0000313" key="8">
    <source>
        <dbReference type="EMBL" id="GAA2736563.1"/>
    </source>
</evidence>
<comment type="caution">
    <text evidence="8">The sequence shown here is derived from an EMBL/GenBank/DDBJ whole genome shotgun (WGS) entry which is preliminary data.</text>
</comment>
<organism evidence="8 9">
    <name type="scientific">Actinocorallia aurantiaca</name>
    <dbReference type="NCBI Taxonomy" id="46204"/>
    <lineage>
        <taxon>Bacteria</taxon>
        <taxon>Bacillati</taxon>
        <taxon>Actinomycetota</taxon>
        <taxon>Actinomycetes</taxon>
        <taxon>Streptosporangiales</taxon>
        <taxon>Thermomonosporaceae</taxon>
        <taxon>Actinocorallia</taxon>
    </lineage>
</organism>
<keyword evidence="5" id="KW-0560">Oxidoreductase</keyword>
<dbReference type="InterPro" id="IPR009100">
    <property type="entry name" value="AcylCoA_DH/oxidase_NM_dom_sf"/>
</dbReference>
<dbReference type="EMBL" id="BAAATZ010000033">
    <property type="protein sequence ID" value="GAA2736563.1"/>
    <property type="molecule type" value="Genomic_DNA"/>
</dbReference>
<dbReference type="InterPro" id="IPR036250">
    <property type="entry name" value="AcylCo_DH-like_C"/>
</dbReference>
<name>A0ABP6H5K0_9ACTN</name>
<dbReference type="SUPFAM" id="SSF56645">
    <property type="entry name" value="Acyl-CoA dehydrogenase NM domain-like"/>
    <property type="match status" value="1"/>
</dbReference>
<evidence type="ECO:0000259" key="6">
    <source>
        <dbReference type="Pfam" id="PF00441"/>
    </source>
</evidence>
<gene>
    <name evidence="8" type="ORF">GCM10010439_63940</name>
</gene>
<feature type="domain" description="Acyl-CoA dehydrogenase/oxidase C-terminal" evidence="6">
    <location>
        <begin position="211"/>
        <end position="339"/>
    </location>
</feature>
<dbReference type="RefSeq" id="WP_344456256.1">
    <property type="nucleotide sequence ID" value="NZ_BAAATZ010000033.1"/>
</dbReference>
<keyword evidence="3" id="KW-0285">Flavoprotein</keyword>
<reference evidence="9" key="1">
    <citation type="journal article" date="2019" name="Int. J. Syst. Evol. Microbiol.">
        <title>The Global Catalogue of Microorganisms (GCM) 10K type strain sequencing project: providing services to taxonomists for standard genome sequencing and annotation.</title>
        <authorList>
            <consortium name="The Broad Institute Genomics Platform"/>
            <consortium name="The Broad Institute Genome Sequencing Center for Infectious Disease"/>
            <person name="Wu L."/>
            <person name="Ma J."/>
        </authorList>
    </citation>
    <scope>NUCLEOTIDE SEQUENCE [LARGE SCALE GENOMIC DNA]</scope>
    <source>
        <strain evidence="9">JCM 8201</strain>
    </source>
</reference>
<evidence type="ECO:0000313" key="9">
    <source>
        <dbReference type="Proteomes" id="UP001501842"/>
    </source>
</evidence>
<dbReference type="PANTHER" id="PTHR43884">
    <property type="entry name" value="ACYL-COA DEHYDROGENASE"/>
    <property type="match status" value="1"/>
</dbReference>
<dbReference type="InterPro" id="IPR037069">
    <property type="entry name" value="AcylCoA_DH/ox_N_sf"/>
</dbReference>
<accession>A0ABP6H5K0</accession>
<comment type="cofactor">
    <cofactor evidence="1">
        <name>FAD</name>
        <dbReference type="ChEBI" id="CHEBI:57692"/>
    </cofactor>
</comment>
<evidence type="ECO:0000256" key="4">
    <source>
        <dbReference type="ARBA" id="ARBA00022827"/>
    </source>
</evidence>
<dbReference type="Gene3D" id="1.20.140.10">
    <property type="entry name" value="Butyryl-CoA Dehydrogenase, subunit A, domain 3"/>
    <property type="match status" value="1"/>
</dbReference>
<dbReference type="Gene3D" id="1.10.540.10">
    <property type="entry name" value="Acyl-CoA dehydrogenase/oxidase, N-terminal domain"/>
    <property type="match status" value="1"/>
</dbReference>
<dbReference type="Proteomes" id="UP001501842">
    <property type="component" value="Unassembled WGS sequence"/>
</dbReference>
<evidence type="ECO:0000259" key="7">
    <source>
        <dbReference type="Pfam" id="PF02771"/>
    </source>
</evidence>
<dbReference type="Pfam" id="PF00441">
    <property type="entry name" value="Acyl-CoA_dh_1"/>
    <property type="match status" value="1"/>
</dbReference>
<keyword evidence="9" id="KW-1185">Reference proteome</keyword>
<sequence length="343" mass="35793">MALIVSEEQEVLVEAVRGWLADRTDLARPRADEPHLLAPGELASAAELGLIGLLREDSGGTHADLALVVEELGRAGSPLPVAQAALACRLLDEPGLDPALADRLAEAETLVVPALPDPDGAPVSAAGGADGTLLLTGRAPFVVGGATAGYYLVAAVRADGSPVLALVAAEDCVRTARTGIDLTRDLVSVELAEAPAAVWKEADTAFLEDVTALHHAADALGAADRLLGMTVRYVKERQQFGRVIGGFQAVKHHCANMALDVETARVVVRDAAENPGDRVKVASAVSSAKEACSRVAGTALQLHGGMGFTWEHDLHLFLRRIKADELLGGTPRAHRARLADLTV</sequence>
<evidence type="ECO:0000256" key="3">
    <source>
        <dbReference type="ARBA" id="ARBA00022630"/>
    </source>
</evidence>
<comment type="similarity">
    <text evidence="2">Belongs to the acyl-CoA dehydrogenase family.</text>
</comment>
<dbReference type="PANTHER" id="PTHR43884:SF20">
    <property type="entry name" value="ACYL-COA DEHYDROGENASE FADE28"/>
    <property type="match status" value="1"/>
</dbReference>
<dbReference type="Pfam" id="PF02771">
    <property type="entry name" value="Acyl-CoA_dh_N"/>
    <property type="match status" value="1"/>
</dbReference>
<evidence type="ECO:0000256" key="2">
    <source>
        <dbReference type="ARBA" id="ARBA00009347"/>
    </source>
</evidence>
<dbReference type="SUPFAM" id="SSF47203">
    <property type="entry name" value="Acyl-CoA dehydrogenase C-terminal domain-like"/>
    <property type="match status" value="1"/>
</dbReference>
<dbReference type="InterPro" id="IPR009075">
    <property type="entry name" value="AcylCo_DH/oxidase_C"/>
</dbReference>
<evidence type="ECO:0000256" key="1">
    <source>
        <dbReference type="ARBA" id="ARBA00001974"/>
    </source>
</evidence>
<keyword evidence="4" id="KW-0274">FAD</keyword>
<dbReference type="InterPro" id="IPR013786">
    <property type="entry name" value="AcylCoA_DH/ox_N"/>
</dbReference>
<protein>
    <submittedName>
        <fullName evidence="8">Acyl-CoA dehydrogenase family protein</fullName>
    </submittedName>
</protein>
<feature type="domain" description="Acyl-CoA dehydrogenase/oxidase N-terminal" evidence="7">
    <location>
        <begin position="6"/>
        <end position="89"/>
    </location>
</feature>